<name>A0ABN7SQD5_OIKDI</name>
<dbReference type="InterPro" id="IPR000073">
    <property type="entry name" value="AB_hydrolase_1"/>
</dbReference>
<dbReference type="Pfam" id="PF00561">
    <property type="entry name" value="Abhydrolase_1"/>
    <property type="match status" value="1"/>
</dbReference>
<evidence type="ECO:0000256" key="8">
    <source>
        <dbReference type="ARBA" id="ARBA00023098"/>
    </source>
</evidence>
<evidence type="ECO:0000256" key="7">
    <source>
        <dbReference type="ARBA" id="ARBA00022989"/>
    </source>
</evidence>
<keyword evidence="8" id="KW-0443">Lipid metabolism</keyword>
<dbReference type="Gene3D" id="3.40.50.1820">
    <property type="entry name" value="alpha/beta hydrolase"/>
    <property type="match status" value="1"/>
</dbReference>
<keyword evidence="13" id="KW-1185">Reference proteome</keyword>
<evidence type="ECO:0000256" key="10">
    <source>
        <dbReference type="SAM" id="Phobius"/>
    </source>
</evidence>
<feature type="domain" description="AB hydrolase-1" evidence="11">
    <location>
        <begin position="327"/>
        <end position="636"/>
    </location>
</feature>
<evidence type="ECO:0000256" key="1">
    <source>
        <dbReference type="ARBA" id="ARBA00004141"/>
    </source>
</evidence>
<dbReference type="Pfam" id="PF06432">
    <property type="entry name" value="GPI2"/>
    <property type="match status" value="1"/>
</dbReference>
<evidence type="ECO:0000256" key="3">
    <source>
        <dbReference type="ARBA" id="ARBA00008321"/>
    </source>
</evidence>
<evidence type="ECO:0000259" key="11">
    <source>
        <dbReference type="Pfam" id="PF00561"/>
    </source>
</evidence>
<evidence type="ECO:0000256" key="9">
    <source>
        <dbReference type="ARBA" id="ARBA00023136"/>
    </source>
</evidence>
<evidence type="ECO:0000256" key="4">
    <source>
        <dbReference type="ARBA" id="ARBA00022502"/>
    </source>
</evidence>
<protein>
    <submittedName>
        <fullName evidence="12">Oidioi.mRNA.OKI2018_I69.chr1.g201.t1.cds</fullName>
    </submittedName>
</protein>
<dbReference type="InterPro" id="IPR029058">
    <property type="entry name" value="AB_hydrolase_fold"/>
</dbReference>
<evidence type="ECO:0000256" key="6">
    <source>
        <dbReference type="ARBA" id="ARBA00022963"/>
    </source>
</evidence>
<keyword evidence="6" id="KW-0442">Lipid degradation</keyword>
<evidence type="ECO:0000313" key="13">
    <source>
        <dbReference type="Proteomes" id="UP001158576"/>
    </source>
</evidence>
<organism evidence="12 13">
    <name type="scientific">Oikopleura dioica</name>
    <name type="common">Tunicate</name>
    <dbReference type="NCBI Taxonomy" id="34765"/>
    <lineage>
        <taxon>Eukaryota</taxon>
        <taxon>Metazoa</taxon>
        <taxon>Chordata</taxon>
        <taxon>Tunicata</taxon>
        <taxon>Appendicularia</taxon>
        <taxon>Copelata</taxon>
        <taxon>Oikopleuridae</taxon>
        <taxon>Oikopleura</taxon>
    </lineage>
</organism>
<keyword evidence="4" id="KW-0337">GPI-anchor biosynthesis</keyword>
<evidence type="ECO:0000256" key="5">
    <source>
        <dbReference type="ARBA" id="ARBA00022692"/>
    </source>
</evidence>
<feature type="transmembrane region" description="Helical" evidence="10">
    <location>
        <begin position="104"/>
        <end position="121"/>
    </location>
</feature>
<keyword evidence="9 10" id="KW-0472">Membrane</keyword>
<comment type="similarity">
    <text evidence="3">Belongs to the PIGC family.</text>
</comment>
<reference evidence="12 13" key="1">
    <citation type="submission" date="2021-04" db="EMBL/GenBank/DDBJ databases">
        <authorList>
            <person name="Bliznina A."/>
        </authorList>
    </citation>
    <scope>NUCLEOTIDE SEQUENCE [LARGE SCALE GENOMIC DNA]</scope>
</reference>
<accession>A0ABN7SQD5</accession>
<evidence type="ECO:0000313" key="12">
    <source>
        <dbReference type="EMBL" id="CAG5102227.1"/>
    </source>
</evidence>
<dbReference type="Proteomes" id="UP001158576">
    <property type="component" value="Chromosome 1"/>
</dbReference>
<keyword evidence="5 10" id="KW-0812">Transmembrane</keyword>
<dbReference type="EMBL" id="OU015566">
    <property type="protein sequence ID" value="CAG5102227.1"/>
    <property type="molecule type" value="Genomic_DNA"/>
</dbReference>
<proteinExistence type="inferred from homology"/>
<dbReference type="SUPFAM" id="SSF53474">
    <property type="entry name" value="alpha/beta-Hydrolases"/>
    <property type="match status" value="1"/>
</dbReference>
<evidence type="ECO:0000256" key="2">
    <source>
        <dbReference type="ARBA" id="ARBA00004687"/>
    </source>
</evidence>
<sequence length="656" mass="75619">MKKIKKTDTYGLLWNQDQYEKNISNEWIQKVTSHKSYSYKASSLRETTKILSLELTKTFLFLSLWRKLMDRPSSEELSFSSLIFNNLALFPFILSTIYSNRSRIPSAVFYFALILVLSPIYANLTTSISTDTILNLAMFSFTLRYLAFDFSTNEPGAVSRNSALFGLFFGSVVAFCIAAKFWEWKNRDGEDSDEGDFYSTAIALKDETLRRIVEQLERARYSAVRIKHSAKNSIVLPSRANLLSRDRTESEENEATLTESSYYDCSSWDFNRSSAKLRYKDDGIHPECFLSMDDCIRRNDYPCDVFTVETEDGFLIEIHRLRNEGKPAVLMQHGILGDSSHWLAAGPDHGLAYRLWDEGFDVFLANTRGNPYSRRHTELSPDDDPKFWRWTFHEIAKYEIPAIVHKICKIAKQEKIWYIAHSQGTLLMFVNQEGGDEETKKRLHGMIALAPILSLKNVKGAWRSLVGPFKSFSSNDMVQRYLDSEFLKRTKATRYLAKLVKDSPELLKAWGTSIAQDFAFHSVNFNHKRYVQERLQVFVSHTPSGTSFRNVVHFGQNIGHTRMAKFDYGAKANLIVYNSESPPFYDWTKIDLPIHLFVGTSDWIATPDDVRLMRPNLRNSTLTIIDDFDHLDFIWGKTAREELHPKIIEILKSSSV</sequence>
<dbReference type="InterPro" id="IPR009450">
    <property type="entry name" value="Plno_GlcNAc_GPI2"/>
</dbReference>
<comment type="subcellular location">
    <subcellularLocation>
        <location evidence="1">Membrane</location>
        <topology evidence="1">Multi-pass membrane protein</topology>
    </subcellularLocation>
</comment>
<keyword evidence="7 10" id="KW-1133">Transmembrane helix</keyword>
<gene>
    <name evidence="12" type="ORF">OKIOD_LOCUS8966</name>
</gene>
<dbReference type="PANTHER" id="PTHR11005">
    <property type="entry name" value="LYSOSOMAL ACID LIPASE-RELATED"/>
    <property type="match status" value="1"/>
</dbReference>
<comment type="pathway">
    <text evidence="2">Glycolipid biosynthesis; glycosylphosphatidylinositol-anchor biosynthesis.</text>
</comment>